<feature type="domain" description="STAS" evidence="1">
    <location>
        <begin position="11"/>
        <end position="96"/>
    </location>
</feature>
<dbReference type="Proteomes" id="UP001482231">
    <property type="component" value="Unassembled WGS sequence"/>
</dbReference>
<keyword evidence="3" id="KW-1185">Reference proteome</keyword>
<dbReference type="PROSITE" id="PS50801">
    <property type="entry name" value="STAS"/>
    <property type="match status" value="1"/>
</dbReference>
<evidence type="ECO:0000259" key="1">
    <source>
        <dbReference type="PROSITE" id="PS50801"/>
    </source>
</evidence>
<reference evidence="2 3" key="1">
    <citation type="submission" date="2024-02" db="EMBL/GenBank/DDBJ databases">
        <title>New thermophilic sulfur-oxidizing bacteria from a hot springs of the Uzon caldera (Kamchatka, Russia).</title>
        <authorList>
            <person name="Dukat A.M."/>
            <person name="Elcheninov A.G."/>
            <person name="Frolov E.N."/>
        </authorList>
    </citation>
    <scope>NUCLEOTIDE SEQUENCE [LARGE SCALE GENOMIC DNA]</scope>
    <source>
        <strain evidence="2 3">AK1</strain>
    </source>
</reference>
<dbReference type="InterPro" id="IPR036513">
    <property type="entry name" value="STAS_dom_sf"/>
</dbReference>
<name>A0ABV0EDQ9_9BURK</name>
<sequence>MSAIRREGDRLTVSGPIHISNARALLAQGAALLAPEVTLVDLAEVTDVDSAAVSLLLEWQRQAARLGRRLRFAHLPASLKSLAVLYGVTELLPEEA</sequence>
<accession>A0ABV0EDQ9</accession>
<dbReference type="SUPFAM" id="SSF52091">
    <property type="entry name" value="SpoIIaa-like"/>
    <property type="match status" value="1"/>
</dbReference>
<comment type="caution">
    <text evidence="2">The sequence shown here is derived from an EMBL/GenBank/DDBJ whole genome shotgun (WGS) entry which is preliminary data.</text>
</comment>
<protein>
    <submittedName>
        <fullName evidence="2">STAS domain-containing protein</fullName>
    </submittedName>
</protein>
<dbReference type="InterPro" id="IPR002645">
    <property type="entry name" value="STAS_dom"/>
</dbReference>
<gene>
    <name evidence="2" type="ORF">V6E02_05495</name>
</gene>
<proteinExistence type="predicted"/>
<evidence type="ECO:0000313" key="2">
    <source>
        <dbReference type="EMBL" id="MEO1766661.1"/>
    </source>
</evidence>
<dbReference type="Gene3D" id="3.30.750.24">
    <property type="entry name" value="STAS domain"/>
    <property type="match status" value="1"/>
</dbReference>
<dbReference type="EMBL" id="JBAJEX010000003">
    <property type="protein sequence ID" value="MEO1766661.1"/>
    <property type="molecule type" value="Genomic_DNA"/>
</dbReference>
<dbReference type="Pfam" id="PF13466">
    <property type="entry name" value="STAS_2"/>
    <property type="match status" value="1"/>
</dbReference>
<dbReference type="InterPro" id="IPR058548">
    <property type="entry name" value="MlaB-like_STAS"/>
</dbReference>
<organism evidence="2 3">
    <name type="scientific">Thiobacter aerophilum</name>
    <dbReference type="NCBI Taxonomy" id="3121275"/>
    <lineage>
        <taxon>Bacteria</taxon>
        <taxon>Pseudomonadati</taxon>
        <taxon>Pseudomonadota</taxon>
        <taxon>Betaproteobacteria</taxon>
        <taxon>Burkholderiales</taxon>
        <taxon>Thiobacteraceae</taxon>
        <taxon>Thiobacter</taxon>
    </lineage>
</organism>
<evidence type="ECO:0000313" key="3">
    <source>
        <dbReference type="Proteomes" id="UP001482231"/>
    </source>
</evidence>
<dbReference type="RefSeq" id="WP_347307769.1">
    <property type="nucleotide sequence ID" value="NZ_JBAJEX010000003.1"/>
</dbReference>